<organism evidence="1">
    <name type="scientific">Arundo donax</name>
    <name type="common">Giant reed</name>
    <name type="synonym">Donax arundinaceus</name>
    <dbReference type="NCBI Taxonomy" id="35708"/>
    <lineage>
        <taxon>Eukaryota</taxon>
        <taxon>Viridiplantae</taxon>
        <taxon>Streptophyta</taxon>
        <taxon>Embryophyta</taxon>
        <taxon>Tracheophyta</taxon>
        <taxon>Spermatophyta</taxon>
        <taxon>Magnoliopsida</taxon>
        <taxon>Liliopsida</taxon>
        <taxon>Poales</taxon>
        <taxon>Poaceae</taxon>
        <taxon>PACMAD clade</taxon>
        <taxon>Arundinoideae</taxon>
        <taxon>Arundineae</taxon>
        <taxon>Arundo</taxon>
    </lineage>
</organism>
<dbReference type="EMBL" id="GBRH01235871">
    <property type="protein sequence ID" value="JAD62024.1"/>
    <property type="molecule type" value="Transcribed_RNA"/>
</dbReference>
<accession>A0A0A9BDJ4</accession>
<name>A0A0A9BDJ4_ARUDO</name>
<reference evidence="1" key="2">
    <citation type="journal article" date="2015" name="Data Brief">
        <title>Shoot transcriptome of the giant reed, Arundo donax.</title>
        <authorList>
            <person name="Barrero R.A."/>
            <person name="Guerrero F.D."/>
            <person name="Moolhuijzen P."/>
            <person name="Goolsby J.A."/>
            <person name="Tidwell J."/>
            <person name="Bellgard S.E."/>
            <person name="Bellgard M.I."/>
        </authorList>
    </citation>
    <scope>NUCLEOTIDE SEQUENCE</scope>
    <source>
        <tissue evidence="1">Shoot tissue taken approximately 20 cm above the soil surface</tissue>
    </source>
</reference>
<sequence>MIDSMCQNTLNCGQSIK</sequence>
<protein>
    <submittedName>
        <fullName evidence="1">Uncharacterized protein</fullName>
    </submittedName>
</protein>
<dbReference type="AlphaFoldDB" id="A0A0A9BDJ4"/>
<proteinExistence type="predicted"/>
<reference evidence="1" key="1">
    <citation type="submission" date="2014-09" db="EMBL/GenBank/DDBJ databases">
        <authorList>
            <person name="Magalhaes I.L.F."/>
            <person name="Oliveira U."/>
            <person name="Santos F.R."/>
            <person name="Vidigal T.H.D.A."/>
            <person name="Brescovit A.D."/>
            <person name="Santos A.J."/>
        </authorList>
    </citation>
    <scope>NUCLEOTIDE SEQUENCE</scope>
    <source>
        <tissue evidence="1">Shoot tissue taken approximately 20 cm above the soil surface</tissue>
    </source>
</reference>
<evidence type="ECO:0000313" key="1">
    <source>
        <dbReference type="EMBL" id="JAD62024.1"/>
    </source>
</evidence>